<dbReference type="GO" id="GO:0006298">
    <property type="term" value="P:mismatch repair"/>
    <property type="evidence" value="ECO:0007669"/>
    <property type="project" value="TreeGrafter"/>
</dbReference>
<dbReference type="GO" id="GO:0032357">
    <property type="term" value="F:oxidized purine DNA binding"/>
    <property type="evidence" value="ECO:0007669"/>
    <property type="project" value="TreeGrafter"/>
</dbReference>
<feature type="compositionally biased region" description="Acidic residues" evidence="14">
    <location>
        <begin position="47"/>
        <end position="61"/>
    </location>
</feature>
<feature type="compositionally biased region" description="Basic residues" evidence="14">
    <location>
        <begin position="1"/>
        <end position="11"/>
    </location>
</feature>
<comment type="function">
    <text evidence="13">Adenine glycosylase active on G-A mispairs.</text>
</comment>
<feature type="region of interest" description="Disordered" evidence="14">
    <location>
        <begin position="1"/>
        <end position="101"/>
    </location>
</feature>
<protein>
    <recommendedName>
        <fullName evidence="4 13">Adenine DNA glycosylase</fullName>
        <ecNumber evidence="3 13">3.2.2.31</ecNumber>
    </recommendedName>
</protein>
<evidence type="ECO:0000256" key="10">
    <source>
        <dbReference type="ARBA" id="ARBA00023014"/>
    </source>
</evidence>
<evidence type="ECO:0000256" key="8">
    <source>
        <dbReference type="ARBA" id="ARBA00022801"/>
    </source>
</evidence>
<dbReference type="EMBL" id="MU855722">
    <property type="protein sequence ID" value="KAK3899950.1"/>
    <property type="molecule type" value="Genomic_DNA"/>
</dbReference>
<sequence>MAPRKSARIASRKPIPQKTRPKTRRNVSDDSDFDDPEDQSVISPTESDSESTPDSDSDLDVIDTPPTKRRKTQPPPKRTLKPQPTKPPSLSSPSPLASLLRPHAPAYHTPLLLTSPSSRTSLLTWFDATSTARSMPWRQPFSPPATLSPSALSQRAYQVWISEVMLQQTRVAVVIGYWTRWMARWPAISDLAAASEEEVLGMWQGLGYYSRARRVWQAARLVCEQMGAMLPGEVGALMRVPGVGRYTAGAVASIVFGVAAPVVDGNVLRVLSRQMGVLGDVKGDKAVIERLWDTAEQLVKAVAGDGDGEEPSDRPGRWGQALMELGSTVCTPKPNCAACPITETCKAYTEGLALAGGGSCIEGAVEDMEDFCGLCAPLEEADDGSATTTKGRKDKEEASRFFETNGPAPGKKSAPDAQTLDTIVQHARKFPLRKPKKKAREEETLVCAIRRSDGQYLIHQRPEKGLLAGLWELPSHILPGNNNSTAKNRKPRAVSYVTGLVSTANGKDAGSTLKHVGELGSIPWLFSHLKLTMHVHLFELDAVSVSSSTTRERWASIEDIDSESMGTGMKKCWAMVKETVKLD</sequence>
<dbReference type="GO" id="GO:0046872">
    <property type="term" value="F:metal ion binding"/>
    <property type="evidence" value="ECO:0007669"/>
    <property type="project" value="UniProtKB-UniRule"/>
</dbReference>
<dbReference type="InterPro" id="IPR023170">
    <property type="entry name" value="HhH_base_excis_C"/>
</dbReference>
<gene>
    <name evidence="16" type="ORF">C8A05DRAFT_17689</name>
</gene>
<accession>A0AAN6MFL2</accession>
<keyword evidence="9 13" id="KW-0408">Iron</keyword>
<evidence type="ECO:0000256" key="14">
    <source>
        <dbReference type="SAM" id="MobiDB-lite"/>
    </source>
</evidence>
<dbReference type="InterPro" id="IPR011257">
    <property type="entry name" value="DNA_glycosylase"/>
</dbReference>
<proteinExistence type="inferred from homology"/>
<dbReference type="EC" id="3.2.2.31" evidence="3 13"/>
<evidence type="ECO:0000256" key="4">
    <source>
        <dbReference type="ARBA" id="ARBA00022023"/>
    </source>
</evidence>
<dbReference type="Proteomes" id="UP001303889">
    <property type="component" value="Unassembled WGS sequence"/>
</dbReference>
<evidence type="ECO:0000256" key="9">
    <source>
        <dbReference type="ARBA" id="ARBA00023004"/>
    </source>
</evidence>
<dbReference type="CDD" id="cd03431">
    <property type="entry name" value="NUDIX_DNA_Glycosylase_C-MutY"/>
    <property type="match status" value="1"/>
</dbReference>
<dbReference type="InterPro" id="IPR044298">
    <property type="entry name" value="MIG/MutY"/>
</dbReference>
<evidence type="ECO:0000256" key="1">
    <source>
        <dbReference type="ARBA" id="ARBA00000843"/>
    </source>
</evidence>
<dbReference type="GO" id="GO:0006285">
    <property type="term" value="P:base-excision repair, AP site formation"/>
    <property type="evidence" value="ECO:0007669"/>
    <property type="project" value="UniProtKB-ARBA"/>
</dbReference>
<feature type="region of interest" description="Disordered" evidence="14">
    <location>
        <begin position="382"/>
        <end position="415"/>
    </location>
</feature>
<keyword evidence="17" id="KW-1185">Reference proteome</keyword>
<dbReference type="InterPro" id="IPR015797">
    <property type="entry name" value="NUDIX_hydrolase-like_dom_sf"/>
</dbReference>
<evidence type="ECO:0000256" key="13">
    <source>
        <dbReference type="RuleBase" id="RU365096"/>
    </source>
</evidence>
<comment type="similarity">
    <text evidence="2 13">Belongs to the Nth/MutY family.</text>
</comment>
<evidence type="ECO:0000256" key="12">
    <source>
        <dbReference type="ARBA" id="ARBA00023295"/>
    </source>
</evidence>
<dbReference type="AlphaFoldDB" id="A0AAN6MFL2"/>
<dbReference type="SMART" id="SM00478">
    <property type="entry name" value="ENDO3c"/>
    <property type="match status" value="1"/>
</dbReference>
<comment type="cofactor">
    <cofactor evidence="13">
        <name>[4Fe-4S] cluster</name>
        <dbReference type="ChEBI" id="CHEBI:49883"/>
    </cofactor>
    <text evidence="13">Binds 1 [4Fe-4S] cluster.</text>
</comment>
<reference evidence="16" key="2">
    <citation type="submission" date="2023-05" db="EMBL/GenBank/DDBJ databases">
        <authorList>
            <consortium name="Lawrence Berkeley National Laboratory"/>
            <person name="Steindorff A."/>
            <person name="Hensen N."/>
            <person name="Bonometti L."/>
            <person name="Westerberg I."/>
            <person name="Brannstrom I.O."/>
            <person name="Guillou S."/>
            <person name="Cros-Aarteil S."/>
            <person name="Calhoun S."/>
            <person name="Haridas S."/>
            <person name="Kuo A."/>
            <person name="Mondo S."/>
            <person name="Pangilinan J."/>
            <person name="Riley R."/>
            <person name="Labutti K."/>
            <person name="Andreopoulos B."/>
            <person name="Lipzen A."/>
            <person name="Chen C."/>
            <person name="Yanf M."/>
            <person name="Daum C."/>
            <person name="Ng V."/>
            <person name="Clum A."/>
            <person name="Ohm R."/>
            <person name="Martin F."/>
            <person name="Silar P."/>
            <person name="Natvig D."/>
            <person name="Lalanne C."/>
            <person name="Gautier V."/>
            <person name="Ament-Velasquez S.L."/>
            <person name="Kruys A."/>
            <person name="Hutchinson M.I."/>
            <person name="Powell A.J."/>
            <person name="Barry K."/>
            <person name="Miller A.N."/>
            <person name="Grigoriev I.V."/>
            <person name="Debuchy R."/>
            <person name="Gladieux P."/>
            <person name="Thoren M.H."/>
            <person name="Johannesson H."/>
        </authorList>
    </citation>
    <scope>NUCLEOTIDE SEQUENCE</scope>
    <source>
        <strain evidence="16">CBS 103.79</strain>
    </source>
</reference>
<dbReference type="FunFam" id="1.10.340.30:FF:000002">
    <property type="entry name" value="Adenine DNA glycosylase"/>
    <property type="match status" value="1"/>
</dbReference>
<dbReference type="InterPro" id="IPR003651">
    <property type="entry name" value="Endonuclease3_FeS-loop_motif"/>
</dbReference>
<keyword evidence="12 13" id="KW-0326">Glycosidase</keyword>
<keyword evidence="8" id="KW-0378">Hydrolase</keyword>
<dbReference type="CDD" id="cd00056">
    <property type="entry name" value="ENDO3c"/>
    <property type="match status" value="1"/>
</dbReference>
<dbReference type="Pfam" id="PF00730">
    <property type="entry name" value="HhH-GPD"/>
    <property type="match status" value="1"/>
</dbReference>
<dbReference type="GO" id="GO:0035485">
    <property type="term" value="F:adenine/guanine mispair binding"/>
    <property type="evidence" value="ECO:0007669"/>
    <property type="project" value="TreeGrafter"/>
</dbReference>
<dbReference type="GO" id="GO:0051539">
    <property type="term" value="F:4 iron, 4 sulfur cluster binding"/>
    <property type="evidence" value="ECO:0007669"/>
    <property type="project" value="UniProtKB-UniRule"/>
</dbReference>
<evidence type="ECO:0000256" key="7">
    <source>
        <dbReference type="ARBA" id="ARBA00022763"/>
    </source>
</evidence>
<organism evidence="16 17">
    <name type="scientific">Staphylotrichum tortipilum</name>
    <dbReference type="NCBI Taxonomy" id="2831512"/>
    <lineage>
        <taxon>Eukaryota</taxon>
        <taxon>Fungi</taxon>
        <taxon>Dikarya</taxon>
        <taxon>Ascomycota</taxon>
        <taxon>Pezizomycotina</taxon>
        <taxon>Sordariomycetes</taxon>
        <taxon>Sordariomycetidae</taxon>
        <taxon>Sordariales</taxon>
        <taxon>Chaetomiaceae</taxon>
        <taxon>Staphylotrichum</taxon>
    </lineage>
</organism>
<dbReference type="GO" id="GO:0005634">
    <property type="term" value="C:nucleus"/>
    <property type="evidence" value="ECO:0007669"/>
    <property type="project" value="TreeGrafter"/>
</dbReference>
<dbReference type="SUPFAM" id="SSF48150">
    <property type="entry name" value="DNA-glycosylase"/>
    <property type="match status" value="1"/>
</dbReference>
<evidence type="ECO:0000256" key="5">
    <source>
        <dbReference type="ARBA" id="ARBA00022485"/>
    </source>
</evidence>
<dbReference type="GO" id="GO:0034039">
    <property type="term" value="F:8-oxo-7,8-dihydroguanine DNA N-glycosylase activity"/>
    <property type="evidence" value="ECO:0007669"/>
    <property type="project" value="TreeGrafter"/>
</dbReference>
<feature type="domain" description="HhH-GPD" evidence="15">
    <location>
        <begin position="165"/>
        <end position="328"/>
    </location>
</feature>
<dbReference type="Gene3D" id="1.10.340.30">
    <property type="entry name" value="Hypothetical protein, domain 2"/>
    <property type="match status" value="1"/>
</dbReference>
<keyword evidence="10" id="KW-0411">Iron-sulfur</keyword>
<dbReference type="SUPFAM" id="SSF55811">
    <property type="entry name" value="Nudix"/>
    <property type="match status" value="1"/>
</dbReference>
<dbReference type="GO" id="GO:0000701">
    <property type="term" value="F:purine-specific mismatch base pair DNA N-glycosylase activity"/>
    <property type="evidence" value="ECO:0007669"/>
    <property type="project" value="UniProtKB-EC"/>
</dbReference>
<feature type="compositionally biased region" description="Basic and acidic residues" evidence="14">
    <location>
        <begin position="391"/>
        <end position="400"/>
    </location>
</feature>
<dbReference type="Pfam" id="PF14815">
    <property type="entry name" value="NUDIX_4"/>
    <property type="match status" value="1"/>
</dbReference>
<keyword evidence="5" id="KW-0004">4Fe-4S</keyword>
<keyword evidence="6" id="KW-0479">Metal-binding</keyword>
<comment type="caution">
    <text evidence="16">The sequence shown here is derived from an EMBL/GenBank/DDBJ whole genome shotgun (WGS) entry which is preliminary data.</text>
</comment>
<dbReference type="InterPro" id="IPR029119">
    <property type="entry name" value="MutY_C"/>
</dbReference>
<evidence type="ECO:0000313" key="17">
    <source>
        <dbReference type="Proteomes" id="UP001303889"/>
    </source>
</evidence>
<dbReference type="SMART" id="SM00525">
    <property type="entry name" value="FES"/>
    <property type="match status" value="1"/>
</dbReference>
<dbReference type="PANTHER" id="PTHR42944">
    <property type="entry name" value="ADENINE DNA GLYCOSYLASE"/>
    <property type="match status" value="1"/>
</dbReference>
<evidence type="ECO:0000256" key="11">
    <source>
        <dbReference type="ARBA" id="ARBA00023204"/>
    </source>
</evidence>
<feature type="compositionally biased region" description="Low complexity" evidence="14">
    <location>
        <begin position="88"/>
        <end position="101"/>
    </location>
</feature>
<name>A0AAN6MFL2_9PEZI</name>
<dbReference type="Gene3D" id="1.10.1670.10">
    <property type="entry name" value="Helix-hairpin-Helix base-excision DNA repair enzymes (C-terminal)"/>
    <property type="match status" value="1"/>
</dbReference>
<evidence type="ECO:0000256" key="6">
    <source>
        <dbReference type="ARBA" id="ARBA00022723"/>
    </source>
</evidence>
<keyword evidence="7 13" id="KW-0227">DNA damage</keyword>
<evidence type="ECO:0000259" key="15">
    <source>
        <dbReference type="SMART" id="SM00478"/>
    </source>
</evidence>
<keyword evidence="11" id="KW-0234">DNA repair</keyword>
<feature type="compositionally biased region" description="Acidic residues" evidence="14">
    <location>
        <begin position="29"/>
        <end position="38"/>
    </location>
</feature>
<dbReference type="InterPro" id="IPR003265">
    <property type="entry name" value="HhH-GPD_domain"/>
</dbReference>
<evidence type="ECO:0000256" key="2">
    <source>
        <dbReference type="ARBA" id="ARBA00008343"/>
    </source>
</evidence>
<comment type="catalytic activity">
    <reaction evidence="1 13">
        <text>Hydrolyzes free adenine bases from 7,8-dihydro-8-oxoguanine:adenine mismatched double-stranded DNA, leaving an apurinic site.</text>
        <dbReference type="EC" id="3.2.2.31"/>
    </reaction>
</comment>
<evidence type="ECO:0000256" key="3">
    <source>
        <dbReference type="ARBA" id="ARBA00012045"/>
    </source>
</evidence>
<reference evidence="16" key="1">
    <citation type="journal article" date="2023" name="Mol. Phylogenet. Evol.">
        <title>Genome-scale phylogeny and comparative genomics of the fungal order Sordariales.</title>
        <authorList>
            <person name="Hensen N."/>
            <person name="Bonometti L."/>
            <person name="Westerberg I."/>
            <person name="Brannstrom I.O."/>
            <person name="Guillou S."/>
            <person name="Cros-Aarteil S."/>
            <person name="Calhoun S."/>
            <person name="Haridas S."/>
            <person name="Kuo A."/>
            <person name="Mondo S."/>
            <person name="Pangilinan J."/>
            <person name="Riley R."/>
            <person name="LaButti K."/>
            <person name="Andreopoulos B."/>
            <person name="Lipzen A."/>
            <person name="Chen C."/>
            <person name="Yan M."/>
            <person name="Daum C."/>
            <person name="Ng V."/>
            <person name="Clum A."/>
            <person name="Steindorff A."/>
            <person name="Ohm R.A."/>
            <person name="Martin F."/>
            <person name="Silar P."/>
            <person name="Natvig D.O."/>
            <person name="Lalanne C."/>
            <person name="Gautier V."/>
            <person name="Ament-Velasquez S.L."/>
            <person name="Kruys A."/>
            <person name="Hutchinson M.I."/>
            <person name="Powell A.J."/>
            <person name="Barry K."/>
            <person name="Miller A.N."/>
            <person name="Grigoriev I.V."/>
            <person name="Debuchy R."/>
            <person name="Gladieux P."/>
            <person name="Hiltunen Thoren M."/>
            <person name="Johannesson H."/>
        </authorList>
    </citation>
    <scope>NUCLEOTIDE SEQUENCE</scope>
    <source>
        <strain evidence="16">CBS 103.79</strain>
    </source>
</reference>
<evidence type="ECO:0000313" key="16">
    <source>
        <dbReference type="EMBL" id="KAK3899950.1"/>
    </source>
</evidence>
<dbReference type="Gene3D" id="3.90.79.10">
    <property type="entry name" value="Nucleoside Triphosphate Pyrophosphohydrolase"/>
    <property type="match status" value="1"/>
</dbReference>
<dbReference type="PANTHER" id="PTHR42944:SF1">
    <property type="entry name" value="ADENINE DNA GLYCOSYLASE"/>
    <property type="match status" value="1"/>
</dbReference>